<feature type="region of interest" description="Disordered" evidence="2">
    <location>
        <begin position="1"/>
        <end position="49"/>
    </location>
</feature>
<feature type="compositionally biased region" description="Acidic residues" evidence="2">
    <location>
        <begin position="145"/>
        <end position="155"/>
    </location>
</feature>
<dbReference type="GO" id="GO:0034501">
    <property type="term" value="P:protein localization to kinetochore"/>
    <property type="evidence" value="ECO:0007669"/>
    <property type="project" value="TreeGrafter"/>
</dbReference>
<dbReference type="Pfam" id="PF08317">
    <property type="entry name" value="Spc7"/>
    <property type="match status" value="1"/>
</dbReference>
<dbReference type="SMART" id="SM01315">
    <property type="entry name" value="Spc7_N"/>
    <property type="match status" value="1"/>
</dbReference>
<feature type="compositionally biased region" description="Polar residues" evidence="2">
    <location>
        <begin position="509"/>
        <end position="527"/>
    </location>
</feature>
<dbReference type="Pfam" id="PF15402">
    <property type="entry name" value="MELT_2"/>
    <property type="match status" value="6"/>
</dbReference>
<feature type="compositionally biased region" description="Low complexity" evidence="2">
    <location>
        <begin position="673"/>
        <end position="683"/>
    </location>
</feature>
<evidence type="ECO:0000313" key="4">
    <source>
        <dbReference type="EMBL" id="KAF2483841.1"/>
    </source>
</evidence>
<name>A0A6A6PVS7_9PEZI</name>
<dbReference type="InterPro" id="IPR040850">
    <property type="entry name" value="Knl1_RWD_C"/>
</dbReference>
<dbReference type="GO" id="GO:1990758">
    <property type="term" value="P:mitotic sister chromatid biorientation"/>
    <property type="evidence" value="ECO:0007669"/>
    <property type="project" value="TreeGrafter"/>
</dbReference>
<feature type="compositionally biased region" description="Acidic residues" evidence="2">
    <location>
        <begin position="181"/>
        <end position="207"/>
    </location>
</feature>
<dbReference type="PANTHER" id="PTHR28260">
    <property type="entry name" value="SPINDLE POLE BODY COMPONENT SPC105"/>
    <property type="match status" value="1"/>
</dbReference>
<keyword evidence="1" id="KW-0175">Coiled coil</keyword>
<accession>A0A6A6PVS7</accession>
<feature type="region of interest" description="Disordered" evidence="2">
    <location>
        <begin position="506"/>
        <end position="740"/>
    </location>
</feature>
<sequence length="1260" mass="136977">MEYVEDKENTLPQTSSDPLLFKTGTPSPRRAARKGRSKSIGPGGFGEIHDTAKLDAKQVAKNRRKSTYVPATKAIISSDVEKAERQAARRKTLANRRVSFAPEATLHTWDVVEFMRDQTTSTDSSDSTRRTSKGSPFKRATTPDSEMEDEDDEDSVQVSSSPAQPNRARRNSGFPAQLMSDSDDGSSDAEEGSEGSEDDAPGSDDDTGTAMSLDLDNVTAQSVGASEGNSTDSSGRLEAALRQAAEAAGTRGIEYDEYGDASMELAGDEVTNAFKAWTEDRAANQPPGSASLDQENVNPFSPAFKAQLISGVVNRPATVEEENTGDLSMDMTRAVGGIIRQPPAMEAETSLLGDGTMDLTQAVGKIQQQQQQAPSPRGQKRRRSTNDVGSPAAAVSSNQSKRRRSSVARSSMGGDDTMDLTMAMGHIKSNGSPTKSERRKSVGRRRSSGVTSEPDEATMDFTQAVGGVKSVARAEHTGSSFDENEELTMELTTVLGGIQSIGRVAASAQPMTPQQQSPVNPKVNTTPKDQERFKDAPDSGPKKLLTPIFQKQVLHSADKTRSGGKSQQLASPSRIAFPAIVGTPRAAPQSNTGTPKSSPAKTQLTTPQKPSLRDHQSPVKSTPRITPVQSPARPRNSATPDSVQRQQLDAQLHDVQQSPPGQRQPSPSPMRIPSTPQQPSEPTQDGRRLAASIKLMSTPRKETLKTTVTPKPQPQPSPQVAPASRTRPTPRAKANATTSPAKQLGEDMARIAASDGNAAERIQLQEFLDVAGIRFMDLTTTKRRMTTAITPSKAKRAGELQTDDEESEATLESAVVAGSCTLPELEMYEHACHELRRYISDGKRVVKELESATAKDTPPLIQAYVAAGAKRKAVMDAQMRDIKTHARYRSKEMWYAWRAQLLEDLLKALQGIAERSFKDDETLNSAEAVLDEVLPGLVEQQEVLQRTAEKLEREVADTNEEDQEELEAARERLLEADQLVQERQRVLEELQAEFDEQQAKANDLQETKEEVGAAIREADRVREACRGVSTNEIASLQASVRQLEDSLGWSMRSASSSPPTVTMTYKSQLQLYFHPTAFSTHRAGQQNAPISLIYTSSDQPGTTLRFFLQLLRASLQALPQSSTRVPSLLTLVSNGWETALAVAEAERRLNLELPTESRIVSDEKLAVTSSILLPRVRSKVRVTFEVEASVVGAVGEDDGEMEVRTSVVPSVKVVYGEGYNEKKMGEFVAKGIAEGMEGWDATVRELREKLIARGPKGGRQ</sequence>
<evidence type="ECO:0000256" key="2">
    <source>
        <dbReference type="SAM" id="MobiDB-lite"/>
    </source>
</evidence>
<dbReference type="GeneID" id="54477871"/>
<organism evidence="4 5">
    <name type="scientific">Neohortaea acidophila</name>
    <dbReference type="NCBI Taxonomy" id="245834"/>
    <lineage>
        <taxon>Eukaryota</taxon>
        <taxon>Fungi</taxon>
        <taxon>Dikarya</taxon>
        <taxon>Ascomycota</taxon>
        <taxon>Pezizomycotina</taxon>
        <taxon>Dothideomycetes</taxon>
        <taxon>Dothideomycetidae</taxon>
        <taxon>Mycosphaerellales</taxon>
        <taxon>Teratosphaeriaceae</taxon>
        <taxon>Neohortaea</taxon>
    </lineage>
</organism>
<dbReference type="EMBL" id="MU001634">
    <property type="protein sequence ID" value="KAF2483841.1"/>
    <property type="molecule type" value="Genomic_DNA"/>
</dbReference>
<dbReference type="AlphaFoldDB" id="A0A6A6PVS7"/>
<feature type="region of interest" description="Disordered" evidence="2">
    <location>
        <begin position="364"/>
        <end position="458"/>
    </location>
</feature>
<feature type="region of interest" description="Disordered" evidence="2">
    <location>
        <begin position="116"/>
        <end position="238"/>
    </location>
</feature>
<protein>
    <submittedName>
        <fullName evidence="4">Spc7 kinetochore protein-domain-containing protein</fullName>
    </submittedName>
</protein>
<evidence type="ECO:0000256" key="1">
    <source>
        <dbReference type="SAM" id="Coils"/>
    </source>
</evidence>
<dbReference type="PANTHER" id="PTHR28260:SF1">
    <property type="entry name" value="SPINDLE POLE BODY COMPONENT SPC105"/>
    <property type="match status" value="1"/>
</dbReference>
<evidence type="ECO:0000259" key="3">
    <source>
        <dbReference type="SMART" id="SM00787"/>
    </source>
</evidence>
<feature type="compositionally biased region" description="Polar residues" evidence="2">
    <location>
        <begin position="636"/>
        <end position="649"/>
    </location>
</feature>
<feature type="compositionally biased region" description="Low complexity" evidence="2">
    <location>
        <begin position="656"/>
        <end position="665"/>
    </location>
</feature>
<feature type="compositionally biased region" description="Polar residues" evidence="2">
    <location>
        <begin position="218"/>
        <end position="234"/>
    </location>
</feature>
<gene>
    <name evidence="4" type="ORF">BDY17DRAFT_322740</name>
</gene>
<feature type="domain" description="Spc7 kinetochore protein" evidence="3">
    <location>
        <begin position="752"/>
        <end position="1074"/>
    </location>
</feature>
<dbReference type="InterPro" id="IPR033338">
    <property type="entry name" value="Spc105/Spc7"/>
</dbReference>
<feature type="compositionally biased region" description="Polar residues" evidence="2">
    <location>
        <begin position="618"/>
        <end position="629"/>
    </location>
</feature>
<dbReference type="GO" id="GO:0007094">
    <property type="term" value="P:mitotic spindle assembly checkpoint signaling"/>
    <property type="evidence" value="ECO:0007669"/>
    <property type="project" value="TreeGrafter"/>
</dbReference>
<dbReference type="OrthoDB" id="5592879at2759"/>
<keyword evidence="5" id="KW-1185">Reference proteome</keyword>
<dbReference type="GO" id="GO:0000776">
    <property type="term" value="C:kinetochore"/>
    <property type="evidence" value="ECO:0007669"/>
    <property type="project" value="TreeGrafter"/>
</dbReference>
<dbReference type="RefSeq" id="XP_033590411.1">
    <property type="nucleotide sequence ID" value="XM_033736869.1"/>
</dbReference>
<reference evidence="4" key="1">
    <citation type="journal article" date="2020" name="Stud. Mycol.">
        <title>101 Dothideomycetes genomes: a test case for predicting lifestyles and emergence of pathogens.</title>
        <authorList>
            <person name="Haridas S."/>
            <person name="Albert R."/>
            <person name="Binder M."/>
            <person name="Bloem J."/>
            <person name="Labutti K."/>
            <person name="Salamov A."/>
            <person name="Andreopoulos B."/>
            <person name="Baker S."/>
            <person name="Barry K."/>
            <person name="Bills G."/>
            <person name="Bluhm B."/>
            <person name="Cannon C."/>
            <person name="Castanera R."/>
            <person name="Culley D."/>
            <person name="Daum C."/>
            <person name="Ezra D."/>
            <person name="Gonzalez J."/>
            <person name="Henrissat B."/>
            <person name="Kuo A."/>
            <person name="Liang C."/>
            <person name="Lipzen A."/>
            <person name="Lutzoni F."/>
            <person name="Magnuson J."/>
            <person name="Mondo S."/>
            <person name="Nolan M."/>
            <person name="Ohm R."/>
            <person name="Pangilinan J."/>
            <person name="Park H.-J."/>
            <person name="Ramirez L."/>
            <person name="Alfaro M."/>
            <person name="Sun H."/>
            <person name="Tritt A."/>
            <person name="Yoshinaga Y."/>
            <person name="Zwiers L.-H."/>
            <person name="Turgeon B."/>
            <person name="Goodwin S."/>
            <person name="Spatafora J."/>
            <person name="Crous P."/>
            <person name="Grigoriev I."/>
        </authorList>
    </citation>
    <scope>NUCLEOTIDE SEQUENCE</scope>
    <source>
        <strain evidence="4">CBS 113389</strain>
    </source>
</reference>
<proteinExistence type="predicted"/>
<evidence type="ECO:0000313" key="5">
    <source>
        <dbReference type="Proteomes" id="UP000799767"/>
    </source>
</evidence>
<dbReference type="Proteomes" id="UP000799767">
    <property type="component" value="Unassembled WGS sequence"/>
</dbReference>
<feature type="coiled-coil region" evidence="1">
    <location>
        <begin position="934"/>
        <end position="1024"/>
    </location>
</feature>
<dbReference type="Pfam" id="PF18210">
    <property type="entry name" value="Knl1_RWD_C"/>
    <property type="match status" value="1"/>
</dbReference>
<feature type="compositionally biased region" description="Basic and acidic residues" evidence="2">
    <location>
        <begin position="528"/>
        <end position="541"/>
    </location>
</feature>
<dbReference type="SMART" id="SM00787">
    <property type="entry name" value="Spc7"/>
    <property type="match status" value="1"/>
</dbReference>
<feature type="compositionally biased region" description="Polar residues" evidence="2">
    <location>
        <begin position="588"/>
        <end position="609"/>
    </location>
</feature>
<dbReference type="InterPro" id="IPR013253">
    <property type="entry name" value="Spc7_domain"/>
</dbReference>